<reference evidence="2 3" key="2">
    <citation type="journal article" date="2013" name="Plant Cell Physiol.">
        <title>Rice Annotation Project Database (RAP-DB): an integrative and interactive database for rice genomics.</title>
        <authorList>
            <person name="Sakai H."/>
            <person name="Lee S.S."/>
            <person name="Tanaka T."/>
            <person name="Numa H."/>
            <person name="Kim J."/>
            <person name="Kawahara Y."/>
            <person name="Wakimoto H."/>
            <person name="Yang C.C."/>
            <person name="Iwamoto M."/>
            <person name="Abe T."/>
            <person name="Yamada Y."/>
            <person name="Muto A."/>
            <person name="Inokuchi H."/>
            <person name="Ikemura T."/>
            <person name="Matsumoto T."/>
            <person name="Sasaki T."/>
            <person name="Itoh T."/>
        </authorList>
    </citation>
    <scope>NUCLEOTIDE SEQUENCE [LARGE SCALE GENOMIC DNA]</scope>
    <source>
        <strain evidence="3">cv. Nipponbare</strain>
    </source>
</reference>
<feature type="compositionally biased region" description="Pro residues" evidence="1">
    <location>
        <begin position="41"/>
        <end position="50"/>
    </location>
</feature>
<reference evidence="3" key="1">
    <citation type="journal article" date="2005" name="Nature">
        <title>The map-based sequence of the rice genome.</title>
        <authorList>
            <consortium name="International rice genome sequencing project (IRGSP)"/>
            <person name="Matsumoto T."/>
            <person name="Wu J."/>
            <person name="Kanamori H."/>
            <person name="Katayose Y."/>
            <person name="Fujisawa M."/>
            <person name="Namiki N."/>
            <person name="Mizuno H."/>
            <person name="Yamamoto K."/>
            <person name="Antonio B.A."/>
            <person name="Baba T."/>
            <person name="Sakata K."/>
            <person name="Nagamura Y."/>
            <person name="Aoki H."/>
            <person name="Arikawa K."/>
            <person name="Arita K."/>
            <person name="Bito T."/>
            <person name="Chiden Y."/>
            <person name="Fujitsuka N."/>
            <person name="Fukunaka R."/>
            <person name="Hamada M."/>
            <person name="Harada C."/>
            <person name="Hayashi A."/>
            <person name="Hijishita S."/>
            <person name="Honda M."/>
            <person name="Hosokawa S."/>
            <person name="Ichikawa Y."/>
            <person name="Idonuma A."/>
            <person name="Iijima M."/>
            <person name="Ikeda M."/>
            <person name="Ikeno M."/>
            <person name="Ito K."/>
            <person name="Ito S."/>
            <person name="Ito T."/>
            <person name="Ito Y."/>
            <person name="Ito Y."/>
            <person name="Iwabuchi A."/>
            <person name="Kamiya K."/>
            <person name="Karasawa W."/>
            <person name="Kurita K."/>
            <person name="Katagiri S."/>
            <person name="Kikuta A."/>
            <person name="Kobayashi H."/>
            <person name="Kobayashi N."/>
            <person name="Machita K."/>
            <person name="Maehara T."/>
            <person name="Masukawa M."/>
            <person name="Mizubayashi T."/>
            <person name="Mukai Y."/>
            <person name="Nagasaki H."/>
            <person name="Nagata Y."/>
            <person name="Naito S."/>
            <person name="Nakashima M."/>
            <person name="Nakama Y."/>
            <person name="Nakamichi Y."/>
            <person name="Nakamura M."/>
            <person name="Meguro A."/>
            <person name="Negishi M."/>
            <person name="Ohta I."/>
            <person name="Ohta T."/>
            <person name="Okamoto M."/>
            <person name="Ono N."/>
            <person name="Saji S."/>
            <person name="Sakaguchi M."/>
            <person name="Sakai K."/>
            <person name="Shibata M."/>
            <person name="Shimokawa T."/>
            <person name="Song J."/>
            <person name="Takazaki Y."/>
            <person name="Terasawa K."/>
            <person name="Tsugane M."/>
            <person name="Tsuji K."/>
            <person name="Ueda S."/>
            <person name="Waki K."/>
            <person name="Yamagata H."/>
            <person name="Yamamoto M."/>
            <person name="Yamamoto S."/>
            <person name="Yamane H."/>
            <person name="Yoshiki S."/>
            <person name="Yoshihara R."/>
            <person name="Yukawa K."/>
            <person name="Zhong H."/>
            <person name="Yano M."/>
            <person name="Yuan Q."/>
            <person name="Ouyang S."/>
            <person name="Liu J."/>
            <person name="Jones K.M."/>
            <person name="Gansberger K."/>
            <person name="Moffat K."/>
            <person name="Hill J."/>
            <person name="Bera J."/>
            <person name="Fadrosh D."/>
            <person name="Jin S."/>
            <person name="Johri S."/>
            <person name="Kim M."/>
            <person name="Overton L."/>
            <person name="Reardon M."/>
            <person name="Tsitrin T."/>
            <person name="Vuong H."/>
            <person name="Weaver B."/>
            <person name="Ciecko A."/>
            <person name="Tallon L."/>
            <person name="Jackson J."/>
            <person name="Pai G."/>
            <person name="Aken S.V."/>
            <person name="Utterback T."/>
            <person name="Reidmuller S."/>
            <person name="Feldblyum T."/>
            <person name="Hsiao J."/>
            <person name="Zismann V."/>
            <person name="Iobst S."/>
            <person name="de Vazeille A.R."/>
            <person name="Buell C.R."/>
            <person name="Ying K."/>
            <person name="Li Y."/>
            <person name="Lu T."/>
            <person name="Huang Y."/>
            <person name="Zhao Q."/>
            <person name="Feng Q."/>
            <person name="Zhang L."/>
            <person name="Zhu J."/>
            <person name="Weng Q."/>
            <person name="Mu J."/>
            <person name="Lu Y."/>
            <person name="Fan D."/>
            <person name="Liu Y."/>
            <person name="Guan J."/>
            <person name="Zhang Y."/>
            <person name="Yu S."/>
            <person name="Liu X."/>
            <person name="Zhang Y."/>
            <person name="Hong G."/>
            <person name="Han B."/>
            <person name="Choisne N."/>
            <person name="Demange N."/>
            <person name="Orjeda G."/>
            <person name="Samain S."/>
            <person name="Cattolico L."/>
            <person name="Pelletier E."/>
            <person name="Couloux A."/>
            <person name="Segurens B."/>
            <person name="Wincker P."/>
            <person name="D'Hont A."/>
            <person name="Scarpelli C."/>
            <person name="Weissenbach J."/>
            <person name="Salanoubat M."/>
            <person name="Quetier F."/>
            <person name="Yu Y."/>
            <person name="Kim H.R."/>
            <person name="Rambo T."/>
            <person name="Currie J."/>
            <person name="Collura K."/>
            <person name="Luo M."/>
            <person name="Yang T."/>
            <person name="Ammiraju J.S.S."/>
            <person name="Engler F."/>
            <person name="Soderlund C."/>
            <person name="Wing R.A."/>
            <person name="Palmer L.E."/>
            <person name="de la Bastide M."/>
            <person name="Spiegel L."/>
            <person name="Nascimento L."/>
            <person name="Zutavern T."/>
            <person name="O'Shaughnessy A."/>
            <person name="Dike S."/>
            <person name="Dedhia N."/>
            <person name="Preston R."/>
            <person name="Balija V."/>
            <person name="McCombie W.R."/>
            <person name="Chow T."/>
            <person name="Chen H."/>
            <person name="Chung M."/>
            <person name="Chen C."/>
            <person name="Shaw J."/>
            <person name="Wu H."/>
            <person name="Hsiao K."/>
            <person name="Chao Y."/>
            <person name="Chu M."/>
            <person name="Cheng C."/>
            <person name="Hour A."/>
            <person name="Lee P."/>
            <person name="Lin S."/>
            <person name="Lin Y."/>
            <person name="Liou J."/>
            <person name="Liu S."/>
            <person name="Hsing Y."/>
            <person name="Raghuvanshi S."/>
            <person name="Mohanty A."/>
            <person name="Bharti A.K."/>
            <person name="Gaur A."/>
            <person name="Gupta V."/>
            <person name="Kumar D."/>
            <person name="Ravi V."/>
            <person name="Vij S."/>
            <person name="Kapur A."/>
            <person name="Khurana P."/>
            <person name="Khurana P."/>
            <person name="Khurana J.P."/>
            <person name="Tyagi A.K."/>
            <person name="Gaikwad K."/>
            <person name="Singh A."/>
            <person name="Dalal V."/>
            <person name="Srivastava S."/>
            <person name="Dixit A."/>
            <person name="Pal A.K."/>
            <person name="Ghazi I.A."/>
            <person name="Yadav M."/>
            <person name="Pandit A."/>
            <person name="Bhargava A."/>
            <person name="Sureshbabu K."/>
            <person name="Batra K."/>
            <person name="Sharma T.R."/>
            <person name="Mohapatra T."/>
            <person name="Singh N.K."/>
            <person name="Messing J."/>
            <person name="Nelson A.B."/>
            <person name="Fuks G."/>
            <person name="Kavchok S."/>
            <person name="Keizer G."/>
            <person name="Linton E."/>
            <person name="Llaca V."/>
            <person name="Song R."/>
            <person name="Tanyolac B."/>
            <person name="Young S."/>
            <person name="Ho-Il K."/>
            <person name="Hahn J.H."/>
            <person name="Sangsakoo G."/>
            <person name="Vanavichit A."/>
            <person name="de Mattos Luiz.A.T."/>
            <person name="Zimmer P.D."/>
            <person name="Malone G."/>
            <person name="Dellagostin O."/>
            <person name="de Oliveira A.C."/>
            <person name="Bevan M."/>
            <person name="Bancroft I."/>
            <person name="Minx P."/>
            <person name="Cordum H."/>
            <person name="Wilson R."/>
            <person name="Cheng Z."/>
            <person name="Jin W."/>
            <person name="Jiang J."/>
            <person name="Leong S.A."/>
            <person name="Iwama H."/>
            <person name="Gojobori T."/>
            <person name="Itoh T."/>
            <person name="Niimura Y."/>
            <person name="Fujii Y."/>
            <person name="Habara T."/>
            <person name="Sakai H."/>
            <person name="Sato Y."/>
            <person name="Wilson G."/>
            <person name="Kumar K."/>
            <person name="McCouch S."/>
            <person name="Juretic N."/>
            <person name="Hoen D."/>
            <person name="Wright S."/>
            <person name="Bruskiewich R."/>
            <person name="Bureau T."/>
            <person name="Miyao A."/>
            <person name="Hirochika H."/>
            <person name="Nishikawa T."/>
            <person name="Kadowaki K."/>
            <person name="Sugiura M."/>
            <person name="Burr B."/>
            <person name="Sasaki T."/>
        </authorList>
    </citation>
    <scope>NUCLEOTIDE SEQUENCE [LARGE SCALE GENOMIC DNA]</scope>
    <source>
        <strain evidence="3">cv. Nipponbare</strain>
    </source>
</reference>
<evidence type="ECO:0000256" key="1">
    <source>
        <dbReference type="SAM" id="MobiDB-lite"/>
    </source>
</evidence>
<name>A0A0P0X0I7_ORYSJ</name>
<gene>
    <name evidence="2" type="ordered locus">Os06g0695250</name>
    <name evidence="2" type="ORF">OSNPB_060695250</name>
</gene>
<accession>A0A0P0X0I7</accession>
<protein>
    <submittedName>
        <fullName evidence="2">Os06g0695250 protein</fullName>
    </submittedName>
</protein>
<keyword evidence="3" id="KW-1185">Reference proteome</keyword>
<reference evidence="2 3" key="3">
    <citation type="journal article" date="2013" name="Rice">
        <title>Improvement of the Oryza sativa Nipponbare reference genome using next generation sequence and optical map data.</title>
        <authorList>
            <person name="Kawahara Y."/>
            <person name="de la Bastide M."/>
            <person name="Hamilton J.P."/>
            <person name="Kanamori H."/>
            <person name="McCombie W.R."/>
            <person name="Ouyang S."/>
            <person name="Schwartz D.C."/>
            <person name="Tanaka T."/>
            <person name="Wu J."/>
            <person name="Zhou S."/>
            <person name="Childs K.L."/>
            <person name="Davidson R.M."/>
            <person name="Lin H."/>
            <person name="Quesada-Ocampo L."/>
            <person name="Vaillancourt B."/>
            <person name="Sakai H."/>
            <person name="Lee S.S."/>
            <person name="Kim J."/>
            <person name="Numa H."/>
            <person name="Itoh T."/>
            <person name="Buell C.R."/>
            <person name="Matsumoto T."/>
        </authorList>
    </citation>
    <scope>NUCLEOTIDE SEQUENCE [LARGE SCALE GENOMIC DNA]</scope>
    <source>
        <strain evidence="3">cv. Nipponbare</strain>
    </source>
</reference>
<evidence type="ECO:0000313" key="2">
    <source>
        <dbReference type="EMBL" id="BAS99276.1"/>
    </source>
</evidence>
<dbReference type="EMBL" id="AP014962">
    <property type="protein sequence ID" value="BAS99276.1"/>
    <property type="molecule type" value="Genomic_DNA"/>
</dbReference>
<sequence>MSPADALSSPNVIATATAVEDEAAVAAGSAKTLAVPLSSKSPPPPPPWQPQPRDWLCLLRSHGSTATSSFTPRPAFAQAVPRRGHLLVPLLPATTGVSRCGSVESVQPPPSHVSPPPCRGPLPAIHLRCCVDEGAEGGGKSAVGGTYKS</sequence>
<dbReference type="AlphaFoldDB" id="A0A0P0X0I7"/>
<dbReference type="PaxDb" id="39947-A0A0P0X0I7"/>
<organism evidence="2 3">
    <name type="scientific">Oryza sativa subsp. japonica</name>
    <name type="common">Rice</name>
    <dbReference type="NCBI Taxonomy" id="39947"/>
    <lineage>
        <taxon>Eukaryota</taxon>
        <taxon>Viridiplantae</taxon>
        <taxon>Streptophyta</taxon>
        <taxon>Embryophyta</taxon>
        <taxon>Tracheophyta</taxon>
        <taxon>Spermatophyta</taxon>
        <taxon>Magnoliopsida</taxon>
        <taxon>Liliopsida</taxon>
        <taxon>Poales</taxon>
        <taxon>Poaceae</taxon>
        <taxon>BOP clade</taxon>
        <taxon>Oryzoideae</taxon>
        <taxon>Oryzeae</taxon>
        <taxon>Oryzinae</taxon>
        <taxon>Oryza</taxon>
        <taxon>Oryza sativa</taxon>
    </lineage>
</organism>
<proteinExistence type="predicted"/>
<evidence type="ECO:0000313" key="3">
    <source>
        <dbReference type="Proteomes" id="UP000059680"/>
    </source>
</evidence>
<dbReference type="Proteomes" id="UP000059680">
    <property type="component" value="Chromosome 6"/>
</dbReference>
<dbReference type="InParanoid" id="A0A0P0X0I7"/>
<feature type="region of interest" description="Disordered" evidence="1">
    <location>
        <begin position="29"/>
        <end position="53"/>
    </location>
</feature>